<keyword evidence="1" id="KW-1133">Transmembrane helix</keyword>
<dbReference type="AlphaFoldDB" id="A0A1T4VW18"/>
<keyword evidence="1" id="KW-0472">Membrane</keyword>
<dbReference type="EMBL" id="FUXU01000112">
    <property type="protein sequence ID" value="SKA69156.1"/>
    <property type="molecule type" value="Genomic_DNA"/>
</dbReference>
<dbReference type="RefSeq" id="WP_157828424.1">
    <property type="nucleotide sequence ID" value="NZ_FUXU01000112.1"/>
</dbReference>
<keyword evidence="1" id="KW-0812">Transmembrane</keyword>
<feature type="transmembrane region" description="Helical" evidence="1">
    <location>
        <begin position="7"/>
        <end position="28"/>
    </location>
</feature>
<evidence type="ECO:0000256" key="1">
    <source>
        <dbReference type="SAM" id="Phobius"/>
    </source>
</evidence>
<reference evidence="3" key="1">
    <citation type="submission" date="2017-02" db="EMBL/GenBank/DDBJ databases">
        <authorList>
            <person name="Varghese N."/>
            <person name="Submissions S."/>
        </authorList>
    </citation>
    <scope>NUCLEOTIDE SEQUENCE [LARGE SCALE GENOMIC DNA]</scope>
    <source>
        <strain evidence="3">DSM 22720</strain>
    </source>
</reference>
<feature type="transmembrane region" description="Helical" evidence="1">
    <location>
        <begin position="34"/>
        <end position="51"/>
    </location>
</feature>
<accession>A0A1T4VW18</accession>
<evidence type="ECO:0000313" key="3">
    <source>
        <dbReference type="Proteomes" id="UP000190162"/>
    </source>
</evidence>
<proteinExistence type="predicted"/>
<organism evidence="2 3">
    <name type="scientific">Enterovibrio nigricans DSM 22720</name>
    <dbReference type="NCBI Taxonomy" id="1121868"/>
    <lineage>
        <taxon>Bacteria</taxon>
        <taxon>Pseudomonadati</taxon>
        <taxon>Pseudomonadota</taxon>
        <taxon>Gammaproteobacteria</taxon>
        <taxon>Vibrionales</taxon>
        <taxon>Vibrionaceae</taxon>
        <taxon>Enterovibrio</taxon>
    </lineage>
</organism>
<gene>
    <name evidence="2" type="ORF">SAMN02745132_04410</name>
</gene>
<protein>
    <submittedName>
        <fullName evidence="2">Uncharacterized protein</fullName>
    </submittedName>
</protein>
<dbReference type="Proteomes" id="UP000190162">
    <property type="component" value="Unassembled WGS sequence"/>
</dbReference>
<sequence length="52" mass="5741">MNITRNGLADLLLIIANFFGGVMSVVFFPMEWPFALLASLVAVHVLLRFFAG</sequence>
<keyword evidence="3" id="KW-1185">Reference proteome</keyword>
<evidence type="ECO:0000313" key="2">
    <source>
        <dbReference type="EMBL" id="SKA69156.1"/>
    </source>
</evidence>
<name>A0A1T4VW18_9GAMM</name>